<dbReference type="GO" id="GO:0005829">
    <property type="term" value="C:cytosol"/>
    <property type="evidence" value="ECO:0007669"/>
    <property type="project" value="TreeGrafter"/>
</dbReference>
<dbReference type="AlphaFoldDB" id="A0AAN6PI18"/>
<evidence type="ECO:0000313" key="2">
    <source>
        <dbReference type="EMBL" id="KAK4041349.1"/>
    </source>
</evidence>
<evidence type="ECO:0000313" key="3">
    <source>
        <dbReference type="Proteomes" id="UP001303115"/>
    </source>
</evidence>
<proteinExistence type="predicted"/>
<dbReference type="PANTHER" id="PTHR42695">
    <property type="entry name" value="GLUTAMINE AMIDOTRANSFERASE YLR126C-RELATED"/>
    <property type="match status" value="1"/>
</dbReference>
<protein>
    <submittedName>
        <fullName evidence="2">Class I glutamine amidotransferase-like protein</fullName>
    </submittedName>
</protein>
<dbReference type="InterPro" id="IPR017926">
    <property type="entry name" value="GATASE"/>
</dbReference>
<dbReference type="InterPro" id="IPR044992">
    <property type="entry name" value="ChyE-like"/>
</dbReference>
<dbReference type="Gene3D" id="3.40.50.880">
    <property type="match status" value="1"/>
</dbReference>
<dbReference type="Pfam" id="PF00117">
    <property type="entry name" value="GATase"/>
    <property type="match status" value="1"/>
</dbReference>
<dbReference type="PROSITE" id="PS51273">
    <property type="entry name" value="GATASE_TYPE_1"/>
    <property type="match status" value="1"/>
</dbReference>
<gene>
    <name evidence="2" type="ORF">C8A01DRAFT_34654</name>
</gene>
<dbReference type="GO" id="GO:0005634">
    <property type="term" value="C:nucleus"/>
    <property type="evidence" value="ECO:0007669"/>
    <property type="project" value="TreeGrafter"/>
</dbReference>
<dbReference type="SUPFAM" id="SSF52317">
    <property type="entry name" value="Class I glutamine amidotransferase-like"/>
    <property type="match status" value="1"/>
</dbReference>
<dbReference type="InterPro" id="IPR029062">
    <property type="entry name" value="Class_I_gatase-like"/>
</dbReference>
<name>A0AAN6PI18_9PEZI</name>
<keyword evidence="3" id="KW-1185">Reference proteome</keyword>
<dbReference type="Proteomes" id="UP001303115">
    <property type="component" value="Unassembled WGS sequence"/>
</dbReference>
<accession>A0AAN6PI18</accession>
<keyword evidence="2" id="KW-0315">Glutamine amidotransferase</keyword>
<dbReference type="EMBL" id="MU854359">
    <property type="protein sequence ID" value="KAK4041349.1"/>
    <property type="molecule type" value="Genomic_DNA"/>
</dbReference>
<sequence length="259" mass="28985">MSPTRDDPDQPPPPLRIAILLNSYRSPFIASIRDSYVRTISAVAPDAQLSFFHPAEQADNFPDPAAFDLIVVGGGNADPRKTHPWILRVHRFIRDVVARHPRTKLCGICWGHQTIAMLFGAELVDMETPELGVTEAKLTPAGRRFFARQSGSGALSLQQHHRRAVGTPPRGFTELLVGNQAFVSHNNAVLTLQGHPEKDARCAKLRIRDATRWFGVEEDDKAGLASFARAMERPHDGAEVWARIFEWTRERQPSHEVHL</sequence>
<feature type="domain" description="Glutamine amidotransferase" evidence="1">
    <location>
        <begin position="57"/>
        <end position="201"/>
    </location>
</feature>
<evidence type="ECO:0000259" key="1">
    <source>
        <dbReference type="Pfam" id="PF00117"/>
    </source>
</evidence>
<reference evidence="3" key="1">
    <citation type="journal article" date="2023" name="Mol. Phylogenet. Evol.">
        <title>Genome-scale phylogeny and comparative genomics of the fungal order Sordariales.</title>
        <authorList>
            <person name="Hensen N."/>
            <person name="Bonometti L."/>
            <person name="Westerberg I."/>
            <person name="Brannstrom I.O."/>
            <person name="Guillou S."/>
            <person name="Cros-Aarteil S."/>
            <person name="Calhoun S."/>
            <person name="Haridas S."/>
            <person name="Kuo A."/>
            <person name="Mondo S."/>
            <person name="Pangilinan J."/>
            <person name="Riley R."/>
            <person name="LaButti K."/>
            <person name="Andreopoulos B."/>
            <person name="Lipzen A."/>
            <person name="Chen C."/>
            <person name="Yan M."/>
            <person name="Daum C."/>
            <person name="Ng V."/>
            <person name="Clum A."/>
            <person name="Steindorff A."/>
            <person name="Ohm R.A."/>
            <person name="Martin F."/>
            <person name="Silar P."/>
            <person name="Natvig D.O."/>
            <person name="Lalanne C."/>
            <person name="Gautier V."/>
            <person name="Ament-Velasquez S.L."/>
            <person name="Kruys A."/>
            <person name="Hutchinson M.I."/>
            <person name="Powell A.J."/>
            <person name="Barry K."/>
            <person name="Miller A.N."/>
            <person name="Grigoriev I.V."/>
            <person name="Debuchy R."/>
            <person name="Gladieux P."/>
            <person name="Hiltunen Thoren M."/>
            <person name="Johannesson H."/>
        </authorList>
    </citation>
    <scope>NUCLEOTIDE SEQUENCE [LARGE SCALE GENOMIC DNA]</scope>
    <source>
        <strain evidence="3">CBS 284.82</strain>
    </source>
</reference>
<comment type="caution">
    <text evidence="2">The sequence shown here is derived from an EMBL/GenBank/DDBJ whole genome shotgun (WGS) entry which is preliminary data.</text>
</comment>
<organism evidence="2 3">
    <name type="scientific">Parachaetomium inaequale</name>
    <dbReference type="NCBI Taxonomy" id="2588326"/>
    <lineage>
        <taxon>Eukaryota</taxon>
        <taxon>Fungi</taxon>
        <taxon>Dikarya</taxon>
        <taxon>Ascomycota</taxon>
        <taxon>Pezizomycotina</taxon>
        <taxon>Sordariomycetes</taxon>
        <taxon>Sordariomycetidae</taxon>
        <taxon>Sordariales</taxon>
        <taxon>Chaetomiaceae</taxon>
        <taxon>Parachaetomium</taxon>
    </lineage>
</organism>
<dbReference type="PANTHER" id="PTHR42695:SF5">
    <property type="entry name" value="GLUTAMINE AMIDOTRANSFERASE YLR126C-RELATED"/>
    <property type="match status" value="1"/>
</dbReference>